<evidence type="ECO:0000256" key="1">
    <source>
        <dbReference type="ARBA" id="ARBA00022741"/>
    </source>
</evidence>
<dbReference type="PANTHER" id="PTHR18934">
    <property type="entry name" value="ATP-DEPENDENT RNA HELICASE"/>
    <property type="match status" value="1"/>
</dbReference>
<feature type="non-terminal residue" evidence="5">
    <location>
        <position position="1"/>
    </location>
</feature>
<dbReference type="AlphaFoldDB" id="A0AAV2T2J4"/>
<organism evidence="5 6">
    <name type="scientific">Calicophoron daubneyi</name>
    <name type="common">Rumen fluke</name>
    <name type="synonym">Paramphistomum daubneyi</name>
    <dbReference type="NCBI Taxonomy" id="300641"/>
    <lineage>
        <taxon>Eukaryota</taxon>
        <taxon>Metazoa</taxon>
        <taxon>Spiralia</taxon>
        <taxon>Lophotrochozoa</taxon>
        <taxon>Platyhelminthes</taxon>
        <taxon>Trematoda</taxon>
        <taxon>Digenea</taxon>
        <taxon>Plagiorchiida</taxon>
        <taxon>Pronocephalata</taxon>
        <taxon>Paramphistomoidea</taxon>
        <taxon>Paramphistomidae</taxon>
        <taxon>Calicophoron</taxon>
    </lineage>
</organism>
<protein>
    <recommendedName>
        <fullName evidence="7">Helicase C-terminal domain-containing protein</fullName>
    </recommendedName>
</protein>
<evidence type="ECO:0000256" key="2">
    <source>
        <dbReference type="ARBA" id="ARBA00022801"/>
    </source>
</evidence>
<keyword evidence="4" id="KW-0067">ATP-binding</keyword>
<evidence type="ECO:0000256" key="3">
    <source>
        <dbReference type="ARBA" id="ARBA00022806"/>
    </source>
</evidence>
<dbReference type="InterPro" id="IPR027417">
    <property type="entry name" value="P-loop_NTPase"/>
</dbReference>
<dbReference type="EMBL" id="CAXLJL010000028">
    <property type="protein sequence ID" value="CAL5129772.1"/>
    <property type="molecule type" value="Genomic_DNA"/>
</dbReference>
<dbReference type="GO" id="GO:0004386">
    <property type="term" value="F:helicase activity"/>
    <property type="evidence" value="ECO:0007669"/>
    <property type="project" value="UniProtKB-KW"/>
</dbReference>
<name>A0AAV2T2J4_CALDB</name>
<accession>A0AAV2T2J4</accession>
<keyword evidence="1" id="KW-0547">Nucleotide-binding</keyword>
<evidence type="ECO:0000313" key="6">
    <source>
        <dbReference type="Proteomes" id="UP001497525"/>
    </source>
</evidence>
<dbReference type="GO" id="GO:0016787">
    <property type="term" value="F:hydrolase activity"/>
    <property type="evidence" value="ECO:0007669"/>
    <property type="project" value="UniProtKB-KW"/>
</dbReference>
<dbReference type="InterPro" id="IPR042035">
    <property type="entry name" value="DEAH_win-hel_dom"/>
</dbReference>
<gene>
    <name evidence="5" type="ORF">CDAUBV1_LOCUS1216</name>
</gene>
<evidence type="ECO:0008006" key="7">
    <source>
        <dbReference type="Google" id="ProtNLM"/>
    </source>
</evidence>
<dbReference type="GO" id="GO:0003723">
    <property type="term" value="F:RNA binding"/>
    <property type="evidence" value="ECO:0007669"/>
    <property type="project" value="TreeGrafter"/>
</dbReference>
<proteinExistence type="predicted"/>
<evidence type="ECO:0000256" key="4">
    <source>
        <dbReference type="ARBA" id="ARBA00022840"/>
    </source>
</evidence>
<dbReference type="Gene3D" id="1.10.10.2130">
    <property type="entry name" value="DEAH helicase family, winged-helix domain"/>
    <property type="match status" value="1"/>
</dbReference>
<dbReference type="Proteomes" id="UP001497525">
    <property type="component" value="Unassembled WGS sequence"/>
</dbReference>
<dbReference type="Gene3D" id="3.40.50.300">
    <property type="entry name" value="P-loop containing nucleotide triphosphate hydrolases"/>
    <property type="match status" value="1"/>
</dbReference>
<dbReference type="GO" id="GO:0005524">
    <property type="term" value="F:ATP binding"/>
    <property type="evidence" value="ECO:0007669"/>
    <property type="project" value="UniProtKB-KW"/>
</dbReference>
<evidence type="ECO:0000313" key="5">
    <source>
        <dbReference type="EMBL" id="CAL5129772.1"/>
    </source>
</evidence>
<keyword evidence="3" id="KW-0347">Helicase</keyword>
<comment type="caution">
    <text evidence="5">The sequence shown here is derived from an EMBL/GenBank/DDBJ whole genome shotgun (WGS) entry which is preliminary data.</text>
</comment>
<reference evidence="5" key="1">
    <citation type="submission" date="2024-06" db="EMBL/GenBank/DDBJ databases">
        <authorList>
            <person name="Liu X."/>
            <person name="Lenzi L."/>
            <person name="Haldenby T S."/>
            <person name="Uol C."/>
        </authorList>
    </citation>
    <scope>NUCLEOTIDE SEQUENCE</scope>
</reference>
<sequence length="124" mass="13678">VVNIGSGQLAPFYGGLKPASSFMFAPLSDVLAEWENQAKQRAGRVGRTAPGCCYRLYTEDYFKNEMPLDVKPEIQRASLAGILLQLKAAGIKDINSLEFMDPPSEESISVGEELLRIIRPGCEW</sequence>
<dbReference type="SUPFAM" id="SSF52540">
    <property type="entry name" value="P-loop containing nucleoside triphosphate hydrolases"/>
    <property type="match status" value="1"/>
</dbReference>
<keyword evidence="2" id="KW-0378">Hydrolase</keyword>
<dbReference type="PANTHER" id="PTHR18934:SF99">
    <property type="entry name" value="ATP-DEPENDENT RNA HELICASE DHX37-RELATED"/>
    <property type="match status" value="1"/>
</dbReference>